<dbReference type="InterPro" id="IPR011605">
    <property type="entry name" value="NusB_fam"/>
</dbReference>
<gene>
    <name evidence="7" type="primary">nusB</name>
    <name evidence="7" type="ORF">H9851_07730</name>
</gene>
<protein>
    <submittedName>
        <fullName evidence="7">Transcription antitermination factor NusB</fullName>
    </submittedName>
</protein>
<name>A0A9D1W280_9FIRM</name>
<dbReference type="NCBIfam" id="TIGR01951">
    <property type="entry name" value="nusB"/>
    <property type="match status" value="1"/>
</dbReference>
<reference evidence="7" key="1">
    <citation type="journal article" date="2021" name="PeerJ">
        <title>Extensive microbial diversity within the chicken gut microbiome revealed by metagenomics and culture.</title>
        <authorList>
            <person name="Gilroy R."/>
            <person name="Ravi A."/>
            <person name="Getino M."/>
            <person name="Pursley I."/>
            <person name="Horton D.L."/>
            <person name="Alikhan N.F."/>
            <person name="Baker D."/>
            <person name="Gharbi K."/>
            <person name="Hall N."/>
            <person name="Watson M."/>
            <person name="Adriaenssens E.M."/>
            <person name="Foster-Nyarko E."/>
            <person name="Jarju S."/>
            <person name="Secka A."/>
            <person name="Antonio M."/>
            <person name="Oren A."/>
            <person name="Chaudhuri R.R."/>
            <person name="La Ragione R."/>
            <person name="Hildebrand F."/>
            <person name="Pallen M.J."/>
        </authorList>
    </citation>
    <scope>NUCLEOTIDE SEQUENCE</scope>
    <source>
        <strain evidence="7">2189</strain>
    </source>
</reference>
<dbReference type="Pfam" id="PF01029">
    <property type="entry name" value="NusB"/>
    <property type="match status" value="1"/>
</dbReference>
<dbReference type="GO" id="GO:0005829">
    <property type="term" value="C:cytosol"/>
    <property type="evidence" value="ECO:0007669"/>
    <property type="project" value="TreeGrafter"/>
</dbReference>
<comment type="caution">
    <text evidence="7">The sequence shown here is derived from an EMBL/GenBank/DDBJ whole genome shotgun (WGS) entry which is preliminary data.</text>
</comment>
<dbReference type="Gene3D" id="1.10.940.10">
    <property type="entry name" value="NusB-like"/>
    <property type="match status" value="1"/>
</dbReference>
<dbReference type="SUPFAM" id="SSF48013">
    <property type="entry name" value="NusB-like"/>
    <property type="match status" value="1"/>
</dbReference>
<dbReference type="GO" id="GO:0031564">
    <property type="term" value="P:transcription antitermination"/>
    <property type="evidence" value="ECO:0007669"/>
    <property type="project" value="UniProtKB-KW"/>
</dbReference>
<proteinExistence type="inferred from homology"/>
<reference evidence="7" key="2">
    <citation type="submission" date="2021-04" db="EMBL/GenBank/DDBJ databases">
        <authorList>
            <person name="Gilroy R."/>
        </authorList>
    </citation>
    <scope>NUCLEOTIDE SEQUENCE</scope>
    <source>
        <strain evidence="7">2189</strain>
    </source>
</reference>
<keyword evidence="4" id="KW-0805">Transcription regulation</keyword>
<evidence type="ECO:0000259" key="6">
    <source>
        <dbReference type="Pfam" id="PF01029"/>
    </source>
</evidence>
<keyword evidence="2" id="KW-0889">Transcription antitermination</keyword>
<keyword evidence="3" id="KW-0694">RNA-binding</keyword>
<feature type="domain" description="NusB/RsmB/TIM44" evidence="6">
    <location>
        <begin position="4"/>
        <end position="126"/>
    </location>
</feature>
<dbReference type="PANTHER" id="PTHR11078">
    <property type="entry name" value="N UTILIZATION SUBSTANCE PROTEIN B-RELATED"/>
    <property type="match status" value="1"/>
</dbReference>
<evidence type="ECO:0000256" key="4">
    <source>
        <dbReference type="ARBA" id="ARBA00023015"/>
    </source>
</evidence>
<comment type="similarity">
    <text evidence="1">Belongs to the NusB family.</text>
</comment>
<dbReference type="GO" id="GO:0006353">
    <property type="term" value="P:DNA-templated transcription termination"/>
    <property type="evidence" value="ECO:0007669"/>
    <property type="project" value="InterPro"/>
</dbReference>
<evidence type="ECO:0000313" key="8">
    <source>
        <dbReference type="Proteomes" id="UP000886847"/>
    </source>
</evidence>
<dbReference type="EMBL" id="DXEW01000037">
    <property type="protein sequence ID" value="HIX51151.1"/>
    <property type="molecule type" value="Genomic_DNA"/>
</dbReference>
<evidence type="ECO:0000256" key="3">
    <source>
        <dbReference type="ARBA" id="ARBA00022884"/>
    </source>
</evidence>
<sequence length="131" mass="14290">MRSKARECAFKVIYASLFRQDGEFNRSIYKTFGLDQEESAYADGLLDAVAAHRQELLQALGGLSIGFSEQRLFPVDKSILLMAMAELKYGDVPAAVCVDEAVGLAKAYSTEKSVGFVNGVLAAYVRQLDKG</sequence>
<evidence type="ECO:0000313" key="7">
    <source>
        <dbReference type="EMBL" id="HIX51151.1"/>
    </source>
</evidence>
<dbReference type="Proteomes" id="UP000886847">
    <property type="component" value="Unassembled WGS sequence"/>
</dbReference>
<dbReference type="InterPro" id="IPR006027">
    <property type="entry name" value="NusB_RsmB_TIM44"/>
</dbReference>
<evidence type="ECO:0000256" key="2">
    <source>
        <dbReference type="ARBA" id="ARBA00022814"/>
    </source>
</evidence>
<dbReference type="PANTHER" id="PTHR11078:SF3">
    <property type="entry name" value="ANTITERMINATION NUSB DOMAIN-CONTAINING PROTEIN"/>
    <property type="match status" value="1"/>
</dbReference>
<keyword evidence="5" id="KW-0804">Transcription</keyword>
<evidence type="ECO:0000256" key="5">
    <source>
        <dbReference type="ARBA" id="ARBA00023163"/>
    </source>
</evidence>
<accession>A0A9D1W280</accession>
<evidence type="ECO:0000256" key="1">
    <source>
        <dbReference type="ARBA" id="ARBA00005952"/>
    </source>
</evidence>
<dbReference type="GO" id="GO:0003723">
    <property type="term" value="F:RNA binding"/>
    <property type="evidence" value="ECO:0007669"/>
    <property type="project" value="UniProtKB-KW"/>
</dbReference>
<organism evidence="7 8">
    <name type="scientific">Candidatus Borkfalkia faecavium</name>
    <dbReference type="NCBI Taxonomy" id="2838508"/>
    <lineage>
        <taxon>Bacteria</taxon>
        <taxon>Bacillati</taxon>
        <taxon>Bacillota</taxon>
        <taxon>Clostridia</taxon>
        <taxon>Christensenellales</taxon>
        <taxon>Christensenellaceae</taxon>
        <taxon>Candidatus Borkfalkia</taxon>
    </lineage>
</organism>
<dbReference type="InterPro" id="IPR035926">
    <property type="entry name" value="NusB-like_sf"/>
</dbReference>
<dbReference type="AlphaFoldDB" id="A0A9D1W280"/>